<sequence length="83" mass="8502">MRLGGDEGQRALVTVAAQGLHGAQARQPAAHDDHLLSMGVHPSEAALADPRQRGRMVGAGDKARESGATGLRGRLNGPPTATT</sequence>
<evidence type="ECO:0000313" key="2">
    <source>
        <dbReference type="EMBL" id="GAA4230269.1"/>
    </source>
</evidence>
<keyword evidence="3" id="KW-1185">Reference proteome</keyword>
<gene>
    <name evidence="2" type="ORF">GCM10022254_24700</name>
</gene>
<organism evidence="2 3">
    <name type="scientific">Actinomadura meridiana</name>
    <dbReference type="NCBI Taxonomy" id="559626"/>
    <lineage>
        <taxon>Bacteria</taxon>
        <taxon>Bacillati</taxon>
        <taxon>Actinomycetota</taxon>
        <taxon>Actinomycetes</taxon>
        <taxon>Streptosporangiales</taxon>
        <taxon>Thermomonosporaceae</taxon>
        <taxon>Actinomadura</taxon>
    </lineage>
</organism>
<comment type="caution">
    <text evidence="2">The sequence shown here is derived from an EMBL/GenBank/DDBJ whole genome shotgun (WGS) entry which is preliminary data.</text>
</comment>
<reference evidence="3" key="1">
    <citation type="journal article" date="2019" name="Int. J. Syst. Evol. Microbiol.">
        <title>The Global Catalogue of Microorganisms (GCM) 10K type strain sequencing project: providing services to taxonomists for standard genome sequencing and annotation.</title>
        <authorList>
            <consortium name="The Broad Institute Genomics Platform"/>
            <consortium name="The Broad Institute Genome Sequencing Center for Infectious Disease"/>
            <person name="Wu L."/>
            <person name="Ma J."/>
        </authorList>
    </citation>
    <scope>NUCLEOTIDE SEQUENCE [LARGE SCALE GENOMIC DNA]</scope>
    <source>
        <strain evidence="3">JCM 17440</strain>
    </source>
</reference>
<name>A0ABP8BYM1_9ACTN</name>
<protein>
    <submittedName>
        <fullName evidence="2">Uncharacterized protein</fullName>
    </submittedName>
</protein>
<accession>A0ABP8BYM1</accession>
<dbReference type="EMBL" id="BAABAS010000005">
    <property type="protein sequence ID" value="GAA4230269.1"/>
    <property type="molecule type" value="Genomic_DNA"/>
</dbReference>
<dbReference type="Proteomes" id="UP001501710">
    <property type="component" value="Unassembled WGS sequence"/>
</dbReference>
<proteinExistence type="predicted"/>
<feature type="region of interest" description="Disordered" evidence="1">
    <location>
        <begin position="43"/>
        <end position="83"/>
    </location>
</feature>
<evidence type="ECO:0000313" key="3">
    <source>
        <dbReference type="Proteomes" id="UP001501710"/>
    </source>
</evidence>
<evidence type="ECO:0000256" key="1">
    <source>
        <dbReference type="SAM" id="MobiDB-lite"/>
    </source>
</evidence>